<keyword evidence="2" id="KW-1277">Toxin-antitoxin system</keyword>
<evidence type="ECO:0000256" key="2">
    <source>
        <dbReference type="ARBA" id="ARBA00022649"/>
    </source>
</evidence>
<evidence type="ECO:0000256" key="1">
    <source>
        <dbReference type="ARBA" id="ARBA00006226"/>
    </source>
</evidence>
<keyword evidence="4" id="KW-1185">Reference proteome</keyword>
<dbReference type="Pfam" id="PF05016">
    <property type="entry name" value="ParE_toxin"/>
    <property type="match status" value="1"/>
</dbReference>
<dbReference type="SUPFAM" id="SSF143011">
    <property type="entry name" value="RelE-like"/>
    <property type="match status" value="1"/>
</dbReference>
<dbReference type="EMBL" id="BAAAXQ010000015">
    <property type="protein sequence ID" value="GAA3012610.1"/>
    <property type="molecule type" value="Genomic_DNA"/>
</dbReference>
<dbReference type="PANTHER" id="PTHR35601:SF1">
    <property type="entry name" value="TOXIN RELE"/>
    <property type="match status" value="1"/>
</dbReference>
<dbReference type="Gene3D" id="3.30.2310.20">
    <property type="entry name" value="RelE-like"/>
    <property type="match status" value="1"/>
</dbReference>
<name>A0ABN3Y5S9_9ENTE</name>
<comment type="caution">
    <text evidence="3">The sequence shown here is derived from an EMBL/GenBank/DDBJ whole genome shotgun (WGS) entry which is preliminary data.</text>
</comment>
<gene>
    <name evidence="3" type="ORF">GCM10019998_06020</name>
</gene>
<dbReference type="Proteomes" id="UP001501577">
    <property type="component" value="Unassembled WGS sequence"/>
</dbReference>
<reference evidence="3 4" key="1">
    <citation type="journal article" date="2019" name="Int. J. Syst. Evol. Microbiol.">
        <title>The Global Catalogue of Microorganisms (GCM) 10K type strain sequencing project: providing services to taxonomists for standard genome sequencing and annotation.</title>
        <authorList>
            <consortium name="The Broad Institute Genomics Platform"/>
            <consortium name="The Broad Institute Genome Sequencing Center for Infectious Disease"/>
            <person name="Wu L."/>
            <person name="Ma J."/>
        </authorList>
    </citation>
    <scope>NUCLEOTIDE SEQUENCE [LARGE SCALE GENOMIC DNA]</scope>
    <source>
        <strain evidence="3 4">JCM 8736</strain>
    </source>
</reference>
<dbReference type="RefSeq" id="WP_068708778.1">
    <property type="nucleotide sequence ID" value="NZ_BAAAXQ010000015.1"/>
</dbReference>
<protein>
    <submittedName>
        <fullName evidence="3">Type II toxin-antitoxin system RelE/ParE family toxin</fullName>
    </submittedName>
</protein>
<organism evidence="3 4">
    <name type="scientific">Tetragenococcus solitarius</name>
    <dbReference type="NCBI Taxonomy" id="71453"/>
    <lineage>
        <taxon>Bacteria</taxon>
        <taxon>Bacillati</taxon>
        <taxon>Bacillota</taxon>
        <taxon>Bacilli</taxon>
        <taxon>Lactobacillales</taxon>
        <taxon>Enterococcaceae</taxon>
        <taxon>Tetragenococcus</taxon>
    </lineage>
</organism>
<dbReference type="InterPro" id="IPR035093">
    <property type="entry name" value="RelE/ParE_toxin_dom_sf"/>
</dbReference>
<accession>A0ABN3Y5S9</accession>
<comment type="similarity">
    <text evidence="1">Belongs to the RelE toxin family.</text>
</comment>
<sequence>MKTYTWKFAKKADKEFNKLDPQIQRRLVKWLDEHIEGSNNSRSWGKALEGELGTFWRYKVGGYRIIVDIQDSSFVVLVIKTAKSNDVYKR</sequence>
<dbReference type="InterPro" id="IPR007712">
    <property type="entry name" value="RelE/ParE_toxin"/>
</dbReference>
<evidence type="ECO:0000313" key="4">
    <source>
        <dbReference type="Proteomes" id="UP001501577"/>
    </source>
</evidence>
<dbReference type="PANTHER" id="PTHR35601">
    <property type="entry name" value="TOXIN RELE"/>
    <property type="match status" value="1"/>
</dbReference>
<evidence type="ECO:0000313" key="3">
    <source>
        <dbReference type="EMBL" id="GAA3012610.1"/>
    </source>
</evidence>
<proteinExistence type="inferred from homology"/>